<dbReference type="Proteomes" id="UP001472677">
    <property type="component" value="Unassembled WGS sequence"/>
</dbReference>
<accession>A0ABR2GFL5</accession>
<protein>
    <submittedName>
        <fullName evidence="1">Uncharacterized protein</fullName>
    </submittedName>
</protein>
<sequence length="96" mass="10361">MFGRVECFADLCDQVVPSSTSDLFTNNVVAHDLPTGHVIASDTSNNSNREVFEIAGKNYFLEDACCGSSNTLIPRVPEVSGLHLDDVGTTDEILVE</sequence>
<gene>
    <name evidence="1" type="ORF">V6N12_051512</name>
</gene>
<proteinExistence type="predicted"/>
<evidence type="ECO:0000313" key="1">
    <source>
        <dbReference type="EMBL" id="KAK8601683.1"/>
    </source>
</evidence>
<dbReference type="EMBL" id="JBBPBM010000001">
    <property type="protein sequence ID" value="KAK8601683.1"/>
    <property type="molecule type" value="Genomic_DNA"/>
</dbReference>
<organism evidence="1 2">
    <name type="scientific">Hibiscus sabdariffa</name>
    <name type="common">roselle</name>
    <dbReference type="NCBI Taxonomy" id="183260"/>
    <lineage>
        <taxon>Eukaryota</taxon>
        <taxon>Viridiplantae</taxon>
        <taxon>Streptophyta</taxon>
        <taxon>Embryophyta</taxon>
        <taxon>Tracheophyta</taxon>
        <taxon>Spermatophyta</taxon>
        <taxon>Magnoliopsida</taxon>
        <taxon>eudicotyledons</taxon>
        <taxon>Gunneridae</taxon>
        <taxon>Pentapetalae</taxon>
        <taxon>rosids</taxon>
        <taxon>malvids</taxon>
        <taxon>Malvales</taxon>
        <taxon>Malvaceae</taxon>
        <taxon>Malvoideae</taxon>
        <taxon>Hibiscus</taxon>
    </lineage>
</organism>
<reference evidence="1 2" key="1">
    <citation type="journal article" date="2024" name="G3 (Bethesda)">
        <title>Genome assembly of Hibiscus sabdariffa L. provides insights into metabolisms of medicinal natural products.</title>
        <authorList>
            <person name="Kim T."/>
        </authorList>
    </citation>
    <scope>NUCLEOTIDE SEQUENCE [LARGE SCALE GENOMIC DNA]</scope>
    <source>
        <strain evidence="1">TK-2024</strain>
        <tissue evidence="1">Old leaves</tissue>
    </source>
</reference>
<evidence type="ECO:0000313" key="2">
    <source>
        <dbReference type="Proteomes" id="UP001472677"/>
    </source>
</evidence>
<name>A0ABR2GFL5_9ROSI</name>
<comment type="caution">
    <text evidence="1">The sequence shown here is derived from an EMBL/GenBank/DDBJ whole genome shotgun (WGS) entry which is preliminary data.</text>
</comment>
<keyword evidence="2" id="KW-1185">Reference proteome</keyword>